<dbReference type="InterPro" id="IPR058980">
    <property type="entry name" value="Glyco_transf_N"/>
</dbReference>
<dbReference type="InterPro" id="IPR002213">
    <property type="entry name" value="UDP_glucos_trans"/>
</dbReference>
<dbReference type="Pfam" id="PF00201">
    <property type="entry name" value="UDPGT"/>
    <property type="match status" value="1"/>
</dbReference>
<comment type="similarity">
    <text evidence="2 6">Belongs to the UDP-glycosyltransferase family.</text>
</comment>
<dbReference type="GO" id="GO:0016114">
    <property type="term" value="P:terpenoid biosynthetic process"/>
    <property type="evidence" value="ECO:0007669"/>
    <property type="project" value="UniProtKB-UniPathway"/>
</dbReference>
<dbReference type="EMBL" id="CP093350">
    <property type="protein sequence ID" value="WOH12130.1"/>
    <property type="molecule type" value="Genomic_DNA"/>
</dbReference>
<dbReference type="PROSITE" id="PS00375">
    <property type="entry name" value="UDPGT"/>
    <property type="match status" value="1"/>
</dbReference>
<evidence type="ECO:0000256" key="3">
    <source>
        <dbReference type="ARBA" id="ARBA00022676"/>
    </source>
</evidence>
<evidence type="ECO:0000256" key="4">
    <source>
        <dbReference type="ARBA" id="ARBA00022679"/>
    </source>
</evidence>
<dbReference type="FunFam" id="3.40.50.2000:FF:000060">
    <property type="entry name" value="Glycosyltransferase"/>
    <property type="match status" value="1"/>
</dbReference>
<dbReference type="InterPro" id="IPR035595">
    <property type="entry name" value="UDP_glycos_trans_CS"/>
</dbReference>
<evidence type="ECO:0000256" key="6">
    <source>
        <dbReference type="RuleBase" id="RU003718"/>
    </source>
</evidence>
<keyword evidence="4 6" id="KW-0808">Transferase</keyword>
<proteinExistence type="inferred from homology"/>
<dbReference type="OrthoDB" id="5835829at2759"/>
<reference evidence="9" key="2">
    <citation type="submission" date="2022-03" db="EMBL/GenBank/DDBJ databases">
        <title>Draft title - Genomic analysis of global carrot germplasm unveils the trajectory of domestication and the origin of high carotenoid orange carrot.</title>
        <authorList>
            <person name="Iorizzo M."/>
            <person name="Ellison S."/>
            <person name="Senalik D."/>
            <person name="Macko-Podgorni A."/>
            <person name="Grzebelus D."/>
            <person name="Bostan H."/>
            <person name="Rolling W."/>
            <person name="Curaba J."/>
            <person name="Simon P."/>
        </authorList>
    </citation>
    <scope>NUCLEOTIDE SEQUENCE</scope>
    <source>
        <tissue evidence="9">Leaf</tissue>
    </source>
</reference>
<dbReference type="OMA" id="GFISYMT"/>
<dbReference type="KEGG" id="dcr:108200041"/>
<dbReference type="Gene3D" id="3.40.50.2000">
    <property type="entry name" value="Glycogen Phosphorylase B"/>
    <property type="match status" value="2"/>
</dbReference>
<dbReference type="SUPFAM" id="SSF53756">
    <property type="entry name" value="UDP-Glycosyltransferase/glycogen phosphorylase"/>
    <property type="match status" value="1"/>
</dbReference>
<keyword evidence="5" id="KW-0414">Isoprene biosynthesis</keyword>
<gene>
    <name evidence="9" type="ORF">DCAR_0831629</name>
</gene>
<dbReference type="GO" id="GO:0050404">
    <property type="term" value="F:zeatin O-beta-D-xylosyltransferase activity"/>
    <property type="evidence" value="ECO:0007669"/>
    <property type="project" value="UniProtKB-ARBA"/>
</dbReference>
<evidence type="ECO:0000313" key="10">
    <source>
        <dbReference type="Proteomes" id="UP000077755"/>
    </source>
</evidence>
<evidence type="ECO:0000256" key="5">
    <source>
        <dbReference type="ARBA" id="ARBA00023229"/>
    </source>
</evidence>
<sequence>MANDSQVCVVMVPFLAQGHLGQLLDLSRLITSYNIPVHYVSSSTHIHQARTRHQSWDLDSVKNIHIHDFPIQPFYSPPPDPKSNTKYPHHLTPAFEGSVHLREPICKLLTDLSKTVRRLIIILDNLMAYVVQDFASLPNAEAYSFQNSSAFFYFSYYWDLAGRPIESDNKILQELPGVEGCFSSDLLAFVEKQQLFLKNISGHLYNTSTLIEGHYFNLLEELQLCQRQWALGPFIPVEICRKTDQQHKCLDWLDSQALNSVIYVSFGTTTSLSDEEVQALAVGIENSCQKFLWVLRDADTVDLFTGEVRKPALPEGFEDRILKANQGMIVRDWAPQLEILAHTSVGGFMSHCGWNSCLESITMGVPMAAWPMHSDQPRNAVLITKILQTGTIVKEWEEGNALLESSIITNAVKKLMASREGDEMRKRSAELSETIKKSVAEGGVRGTELDSFVAHITR</sequence>
<evidence type="ECO:0000256" key="1">
    <source>
        <dbReference type="ARBA" id="ARBA00004721"/>
    </source>
</evidence>
<dbReference type="GO" id="GO:0016138">
    <property type="term" value="P:glycoside biosynthetic process"/>
    <property type="evidence" value="ECO:0007669"/>
    <property type="project" value="UniProtKB-ARBA"/>
</dbReference>
<evidence type="ECO:0000259" key="8">
    <source>
        <dbReference type="Pfam" id="PF26168"/>
    </source>
</evidence>
<dbReference type="Gramene" id="KZM84744">
    <property type="protein sequence ID" value="KZM84744"/>
    <property type="gene ID" value="DCAR_027834"/>
</dbReference>
<dbReference type="Proteomes" id="UP000077755">
    <property type="component" value="Chromosome 8"/>
</dbReference>
<feature type="domain" description="Glycosyltransferase N-terminal" evidence="8">
    <location>
        <begin position="6"/>
        <end position="236"/>
    </location>
</feature>
<dbReference type="EC" id="2.4.1.-" evidence="7"/>
<dbReference type="AlphaFoldDB" id="A0A175YLZ8"/>
<evidence type="ECO:0000256" key="7">
    <source>
        <dbReference type="RuleBase" id="RU362057"/>
    </source>
</evidence>
<comment type="pathway">
    <text evidence="1">Secondary metabolite biosynthesis; terpenoid biosynthesis.</text>
</comment>
<dbReference type="Pfam" id="PF26168">
    <property type="entry name" value="Glyco_transf_N"/>
    <property type="match status" value="1"/>
</dbReference>
<evidence type="ECO:0000256" key="2">
    <source>
        <dbReference type="ARBA" id="ARBA00009995"/>
    </source>
</evidence>
<keyword evidence="3 6" id="KW-0328">Glycosyltransferase</keyword>
<dbReference type="CDD" id="cd03784">
    <property type="entry name" value="GT1_Gtf-like"/>
    <property type="match status" value="1"/>
</dbReference>
<dbReference type="FunFam" id="3.40.50.2000:FF:000238">
    <property type="entry name" value="Glycosyltransferase"/>
    <property type="match status" value="1"/>
</dbReference>
<dbReference type="GO" id="GO:0009690">
    <property type="term" value="P:cytokinin metabolic process"/>
    <property type="evidence" value="ECO:0007669"/>
    <property type="project" value="UniProtKB-ARBA"/>
</dbReference>
<dbReference type="PANTHER" id="PTHR48044:SF23">
    <property type="entry name" value="ANTHOCYANIDIN 3-O-GLUCOSYLTRANSFERASE-LIKE"/>
    <property type="match status" value="1"/>
</dbReference>
<evidence type="ECO:0000313" key="9">
    <source>
        <dbReference type="EMBL" id="WOH12130.1"/>
    </source>
</evidence>
<dbReference type="PANTHER" id="PTHR48044">
    <property type="entry name" value="GLYCOSYLTRANSFERASE"/>
    <property type="match status" value="1"/>
</dbReference>
<accession>A0A175YLZ8</accession>
<name>A0A175YLZ8_DAUCS</name>
<reference evidence="9" key="1">
    <citation type="journal article" date="2016" name="Nat. Genet.">
        <title>A high-quality carrot genome assembly provides new insights into carotenoid accumulation and asterid genome evolution.</title>
        <authorList>
            <person name="Iorizzo M."/>
            <person name="Ellison S."/>
            <person name="Senalik D."/>
            <person name="Zeng P."/>
            <person name="Satapoomin P."/>
            <person name="Huang J."/>
            <person name="Bowman M."/>
            <person name="Iovene M."/>
            <person name="Sanseverino W."/>
            <person name="Cavagnaro P."/>
            <person name="Yildiz M."/>
            <person name="Macko-Podgorni A."/>
            <person name="Moranska E."/>
            <person name="Grzebelus E."/>
            <person name="Grzebelus D."/>
            <person name="Ashrafi H."/>
            <person name="Zheng Z."/>
            <person name="Cheng S."/>
            <person name="Spooner D."/>
            <person name="Van Deynze A."/>
            <person name="Simon P."/>
        </authorList>
    </citation>
    <scope>NUCLEOTIDE SEQUENCE</scope>
    <source>
        <tissue evidence="9">Leaf</tissue>
    </source>
</reference>
<protein>
    <recommendedName>
        <fullName evidence="7">Glycosyltransferase</fullName>
        <ecNumber evidence="7">2.4.1.-</ecNumber>
    </recommendedName>
</protein>
<organism evidence="9 10">
    <name type="scientific">Daucus carota subsp. sativus</name>
    <name type="common">Carrot</name>
    <dbReference type="NCBI Taxonomy" id="79200"/>
    <lineage>
        <taxon>Eukaryota</taxon>
        <taxon>Viridiplantae</taxon>
        <taxon>Streptophyta</taxon>
        <taxon>Embryophyta</taxon>
        <taxon>Tracheophyta</taxon>
        <taxon>Spermatophyta</taxon>
        <taxon>Magnoliopsida</taxon>
        <taxon>eudicotyledons</taxon>
        <taxon>Gunneridae</taxon>
        <taxon>Pentapetalae</taxon>
        <taxon>asterids</taxon>
        <taxon>campanulids</taxon>
        <taxon>Apiales</taxon>
        <taxon>Apiaceae</taxon>
        <taxon>Apioideae</taxon>
        <taxon>Scandiceae</taxon>
        <taxon>Daucinae</taxon>
        <taxon>Daucus</taxon>
        <taxon>Daucus sect. Daucus</taxon>
    </lineage>
</organism>
<keyword evidence="10" id="KW-1185">Reference proteome</keyword>